<dbReference type="Proteomes" id="UP001193920">
    <property type="component" value="Unassembled WGS sequence"/>
</dbReference>
<organism evidence="1">
    <name type="scientific">Xenorhabdus szentirmaii</name>
    <dbReference type="NCBI Taxonomy" id="290112"/>
    <lineage>
        <taxon>Bacteria</taxon>
        <taxon>Pseudomonadati</taxon>
        <taxon>Pseudomonadota</taxon>
        <taxon>Gammaproteobacteria</taxon>
        <taxon>Enterobacterales</taxon>
        <taxon>Morganellaceae</taxon>
        <taxon>Xenorhabdus</taxon>
    </lineage>
</organism>
<dbReference type="GeneID" id="97126759"/>
<comment type="caution">
    <text evidence="1">The sequence shown here is derived from an EMBL/GenBank/DDBJ whole genome shotgun (WGS) entry which is preliminary data.</text>
</comment>
<dbReference type="RefSeq" id="WP_038240580.1">
    <property type="nucleotide sequence ID" value="NZ_CAWNPE010000001.1"/>
</dbReference>
<dbReference type="EMBL" id="JACXBF010000029">
    <property type="protein sequence ID" value="MBD2799023.1"/>
    <property type="molecule type" value="Genomic_DNA"/>
</dbReference>
<accession>A0AAW3YRQ4</accession>
<sequence>MKRLIGVLSMLAIIISGCVSVQKPFSMDYKTNDSTFHLTKSCIEQLIPKEKSNMIFMKIKNSADCSKPFNLFWERNVGKEVSVFFNGKPAFKNTNIINPIHTENGFDQAVESNAILNDIVSKLN</sequence>
<dbReference type="PROSITE" id="PS51257">
    <property type="entry name" value="PROKAR_LIPOPROTEIN"/>
    <property type="match status" value="1"/>
</dbReference>
<gene>
    <name evidence="1" type="ORF">ID854_00735</name>
</gene>
<proteinExistence type="predicted"/>
<evidence type="ECO:0000313" key="1">
    <source>
        <dbReference type="EMBL" id="MBD2799023.1"/>
    </source>
</evidence>
<reference evidence="1" key="2">
    <citation type="journal article" date="2024" name="Toxins">
        <title>Genome Sequence Analysis of Native Xenorhabdus Strains Isolated from Entomopathogenic Nematodes in Argentina.</title>
        <authorList>
            <person name="Palma L."/>
            <person name="Frizzo L."/>
            <person name="Kaiser S."/>
            <person name="Berry C."/>
            <person name="Caballero P."/>
            <person name="Bode H.B."/>
            <person name="Del Valle E.E."/>
        </authorList>
    </citation>
    <scope>NUCLEOTIDE SEQUENCE</scope>
    <source>
        <strain evidence="1">M</strain>
    </source>
</reference>
<reference evidence="1" key="1">
    <citation type="submission" date="2020-09" db="EMBL/GenBank/DDBJ databases">
        <authorList>
            <person name="Palma L."/>
            <person name="Caballero P."/>
            <person name="Berry C."/>
            <person name="Del Valle E."/>
        </authorList>
    </citation>
    <scope>NUCLEOTIDE SEQUENCE</scope>
    <source>
        <strain evidence="1">M</strain>
    </source>
</reference>
<protein>
    <recommendedName>
        <fullName evidence="2">Lipoprotein</fullName>
    </recommendedName>
</protein>
<dbReference type="AlphaFoldDB" id="A0AAW3YRQ4"/>
<evidence type="ECO:0008006" key="2">
    <source>
        <dbReference type="Google" id="ProtNLM"/>
    </source>
</evidence>
<name>A0AAW3YRQ4_9GAMM</name>